<dbReference type="Proteomes" id="UP000075885">
    <property type="component" value="Unassembled WGS sequence"/>
</dbReference>
<keyword evidence="1" id="KW-0732">Signal</keyword>
<reference evidence="2" key="2">
    <citation type="submission" date="2020-05" db="UniProtKB">
        <authorList>
            <consortium name="EnsemblMetazoa"/>
        </authorList>
    </citation>
    <scope>IDENTIFICATION</scope>
    <source>
        <strain evidence="2">Epiroticus2</strain>
    </source>
</reference>
<keyword evidence="3" id="KW-1185">Reference proteome</keyword>
<dbReference type="EnsemblMetazoa" id="AEPI007748-RA">
    <property type="protein sequence ID" value="AEPI007748-PA"/>
    <property type="gene ID" value="AEPI007748"/>
</dbReference>
<reference evidence="3" key="1">
    <citation type="submission" date="2013-03" db="EMBL/GenBank/DDBJ databases">
        <title>The Genome Sequence of Anopheles epiroticus epiroticus2.</title>
        <authorList>
            <consortium name="The Broad Institute Genomics Platform"/>
            <person name="Neafsey D.E."/>
            <person name="Howell P."/>
            <person name="Walker B."/>
            <person name="Young S.K."/>
            <person name="Zeng Q."/>
            <person name="Gargeya S."/>
            <person name="Fitzgerald M."/>
            <person name="Haas B."/>
            <person name="Abouelleil A."/>
            <person name="Allen A.W."/>
            <person name="Alvarado L."/>
            <person name="Arachchi H.M."/>
            <person name="Berlin A.M."/>
            <person name="Chapman S.B."/>
            <person name="Gainer-Dewar J."/>
            <person name="Goldberg J."/>
            <person name="Griggs A."/>
            <person name="Gujja S."/>
            <person name="Hansen M."/>
            <person name="Howarth C."/>
            <person name="Imamovic A."/>
            <person name="Ireland A."/>
            <person name="Larimer J."/>
            <person name="McCowan C."/>
            <person name="Murphy C."/>
            <person name="Pearson M."/>
            <person name="Poon T.W."/>
            <person name="Priest M."/>
            <person name="Roberts A."/>
            <person name="Saif S."/>
            <person name="Shea T."/>
            <person name="Sisk P."/>
            <person name="Sykes S."/>
            <person name="Wortman J."/>
            <person name="Nusbaum C."/>
            <person name="Birren B."/>
        </authorList>
    </citation>
    <scope>NUCLEOTIDE SEQUENCE [LARGE SCALE GENOMIC DNA]</scope>
    <source>
        <strain evidence="3">Epiroticus2</strain>
    </source>
</reference>
<protein>
    <submittedName>
        <fullName evidence="2">Uncharacterized protein</fullName>
    </submittedName>
</protein>
<proteinExistence type="predicted"/>
<feature type="chain" id="PRO_5012475437" evidence="1">
    <location>
        <begin position="16"/>
        <end position="155"/>
    </location>
</feature>
<organism evidence="2 3">
    <name type="scientific">Anopheles epiroticus</name>
    <dbReference type="NCBI Taxonomy" id="199890"/>
    <lineage>
        <taxon>Eukaryota</taxon>
        <taxon>Metazoa</taxon>
        <taxon>Ecdysozoa</taxon>
        <taxon>Arthropoda</taxon>
        <taxon>Hexapoda</taxon>
        <taxon>Insecta</taxon>
        <taxon>Pterygota</taxon>
        <taxon>Neoptera</taxon>
        <taxon>Endopterygota</taxon>
        <taxon>Diptera</taxon>
        <taxon>Nematocera</taxon>
        <taxon>Culicoidea</taxon>
        <taxon>Culicidae</taxon>
        <taxon>Anophelinae</taxon>
        <taxon>Anopheles</taxon>
    </lineage>
</organism>
<evidence type="ECO:0000313" key="2">
    <source>
        <dbReference type="EnsemblMetazoa" id="AEPI007748-PA"/>
    </source>
</evidence>
<evidence type="ECO:0000256" key="1">
    <source>
        <dbReference type="SAM" id="SignalP"/>
    </source>
</evidence>
<name>A0A182PLD0_9DIPT</name>
<feature type="signal peptide" evidence="1">
    <location>
        <begin position="1"/>
        <end position="15"/>
    </location>
</feature>
<dbReference type="PANTHER" id="PTHR21112:SF0">
    <property type="entry name" value="CHEMOSENSORY PROTEIN A 29A-RELATED"/>
    <property type="match status" value="1"/>
</dbReference>
<dbReference type="AlphaFoldDB" id="A0A182PLD0"/>
<accession>A0A182PLD0</accession>
<dbReference type="VEuPathDB" id="VectorBase:AEPI007748"/>
<sequence length="155" mass="17933">MQSLWIVITVYFCSAFVVGLKVSFDGFDQTFGENVMQIDMRVRKYNRTSSVLNGTMHLLENSDNRVQYKLDIYYSRLGNQQYNYLPMKLPTEGVCDFLNNLHVVYPEAAAMFTNFPAPNECPISARDIYVLDKEFPSNIWPIVLQKPGLWKLDIS</sequence>
<evidence type="ECO:0000313" key="3">
    <source>
        <dbReference type="Proteomes" id="UP000075885"/>
    </source>
</evidence>
<dbReference type="PANTHER" id="PTHR21112">
    <property type="entry name" value="CHEMOSENSORY PROTEIN A 29A-RELATED"/>
    <property type="match status" value="1"/>
</dbReference>